<accession>A0ABZ0W261</accession>
<dbReference type="RefSeq" id="WP_162817810.1">
    <property type="nucleotide sequence ID" value="NZ_CP139960.1"/>
</dbReference>
<dbReference type="InterPro" id="IPR035986">
    <property type="entry name" value="PKD_dom_sf"/>
</dbReference>
<organism evidence="3 4">
    <name type="scientific">Niabella yanshanensis</name>
    <dbReference type="NCBI Taxonomy" id="577386"/>
    <lineage>
        <taxon>Bacteria</taxon>
        <taxon>Pseudomonadati</taxon>
        <taxon>Bacteroidota</taxon>
        <taxon>Chitinophagia</taxon>
        <taxon>Chitinophagales</taxon>
        <taxon>Chitinophagaceae</taxon>
        <taxon>Niabella</taxon>
    </lineage>
</organism>
<dbReference type="Proteomes" id="UP001325680">
    <property type="component" value="Chromosome"/>
</dbReference>
<keyword evidence="4" id="KW-1185">Reference proteome</keyword>
<evidence type="ECO:0000313" key="4">
    <source>
        <dbReference type="Proteomes" id="UP001325680"/>
    </source>
</evidence>
<feature type="domain" description="PKD" evidence="2">
    <location>
        <begin position="53"/>
        <end position="91"/>
    </location>
</feature>
<dbReference type="InterPro" id="IPR000601">
    <property type="entry name" value="PKD_dom"/>
</dbReference>
<proteinExistence type="predicted"/>
<evidence type="ECO:0000256" key="1">
    <source>
        <dbReference type="SAM" id="SignalP"/>
    </source>
</evidence>
<evidence type="ECO:0000313" key="3">
    <source>
        <dbReference type="EMBL" id="WQD36718.1"/>
    </source>
</evidence>
<sequence length="652" mass="72827">MKYFYTFLLLIHSFTTIAQQADSTIIATTDSSNRVSFSIKLPALTQIPGAPAPFYTYLWDFGDGHFSTAENPQHIYAKADTYNVLLYAVNNYDDGRKPQRKTQKIKVNRSSPIKDNMASVAEKDFFKANGMFELKYNCMARPNDTMVLIVGWRNTEVQQQKGRLYLMLNEKQFDQTCFDTSDFRSYNSAAPLMTFTKTTGIPMLQSDLLVTESGSPASNFPVTVKAAATGALFANTTALYKNVYSADIENTPAGDARFSFLQLRVTPEMIKDTNATLTITGVYVPEKGKPVMHKLSVPVVNSHDPNKMNIKGGRISYRFLKKYKPLNYKVRFQNNGKGPARKIALDMTMAGVLNPETIQVTDMSPFCQPCDSLTKEKRGCWEIVKNEKGAIFTFHGIYLAGTNQKGVEDKDSTKGFLEFSIVTHKKLENKPFRSRTAIYFDKNEPVITNYATGRFKKSPSPVFMAGYEQAFGSGAATSNGIVTGVGVAPLAPYLPYLQLELYYKQGLKTMGAHITGIERPGVIRINDRQEYGYKTFDSSRTHTISQLRLVPLQLRHNIGDYFSIGAGAAVTADMGGKIESENAYHITGANGVAVEPYKIAQTGNIKPFSNWRFQPFVDLQAGKVKLGPHLGIRYYYNGNNNSFGYIYAGWRF</sequence>
<reference evidence="3 4" key="1">
    <citation type="submission" date="2023-12" db="EMBL/GenBank/DDBJ databases">
        <title>Genome sequencing and assembly of bacterial species from a model synthetic community.</title>
        <authorList>
            <person name="Hogle S.L."/>
        </authorList>
    </citation>
    <scope>NUCLEOTIDE SEQUENCE [LARGE SCALE GENOMIC DNA]</scope>
    <source>
        <strain evidence="3 4">HAMBI_3031</strain>
    </source>
</reference>
<dbReference type="InterPro" id="IPR057171">
    <property type="entry name" value="DUF7849"/>
</dbReference>
<dbReference type="Pfam" id="PF25233">
    <property type="entry name" value="DUF7849"/>
    <property type="match status" value="1"/>
</dbReference>
<dbReference type="PROSITE" id="PS50093">
    <property type="entry name" value="PKD"/>
    <property type="match status" value="1"/>
</dbReference>
<dbReference type="Pfam" id="PF24595">
    <property type="entry name" value="DUF7619"/>
    <property type="match status" value="1"/>
</dbReference>
<dbReference type="InterPro" id="IPR055353">
    <property type="entry name" value="DUF7619"/>
</dbReference>
<feature type="chain" id="PRO_5045348525" evidence="1">
    <location>
        <begin position="19"/>
        <end position="652"/>
    </location>
</feature>
<dbReference type="EMBL" id="CP139960">
    <property type="protein sequence ID" value="WQD36718.1"/>
    <property type="molecule type" value="Genomic_DNA"/>
</dbReference>
<dbReference type="CDD" id="cd00146">
    <property type="entry name" value="PKD"/>
    <property type="match status" value="1"/>
</dbReference>
<name>A0ABZ0W261_9BACT</name>
<dbReference type="Gene3D" id="2.60.40.10">
    <property type="entry name" value="Immunoglobulins"/>
    <property type="match status" value="1"/>
</dbReference>
<protein>
    <submittedName>
        <fullName evidence="3">PKD domain-containing protein</fullName>
    </submittedName>
</protein>
<dbReference type="SUPFAM" id="SSF49299">
    <property type="entry name" value="PKD domain"/>
    <property type="match status" value="1"/>
</dbReference>
<gene>
    <name evidence="3" type="ORF">U0035_13680</name>
</gene>
<feature type="signal peptide" evidence="1">
    <location>
        <begin position="1"/>
        <end position="18"/>
    </location>
</feature>
<evidence type="ECO:0000259" key="2">
    <source>
        <dbReference type="PROSITE" id="PS50093"/>
    </source>
</evidence>
<dbReference type="InterPro" id="IPR013783">
    <property type="entry name" value="Ig-like_fold"/>
</dbReference>
<keyword evidence="1" id="KW-0732">Signal</keyword>
<dbReference type="Pfam" id="PF18911">
    <property type="entry name" value="PKD_4"/>
    <property type="match status" value="1"/>
</dbReference>